<dbReference type="Proteomes" id="UP000199220">
    <property type="component" value="Unassembled WGS sequence"/>
</dbReference>
<proteinExistence type="predicted"/>
<dbReference type="SUPFAM" id="SSF89550">
    <property type="entry name" value="PHP domain-like"/>
    <property type="match status" value="1"/>
</dbReference>
<dbReference type="STRING" id="648782.SAMN04488554_0468"/>
<evidence type="ECO:0000313" key="4">
    <source>
        <dbReference type="Proteomes" id="UP000199220"/>
    </source>
</evidence>
<dbReference type="InterPro" id="IPR016195">
    <property type="entry name" value="Pol/histidinol_Pase-like"/>
</dbReference>
<evidence type="ECO:0000259" key="2">
    <source>
        <dbReference type="SMART" id="SM00481"/>
    </source>
</evidence>
<dbReference type="CDD" id="cd07438">
    <property type="entry name" value="PHP_HisPPase_AMP"/>
    <property type="match status" value="1"/>
</dbReference>
<sequence length="283" mass="29347">MGPVRIDLHTHSRVSDGTSTPTELVHEAAAAGVDVLALTDHDSTAGWAEAAAAVPDAGVGLVRGTEISCTAGGISVHLLSFLHDPDDAALNAVLEASRTSRDGRAQAMVARLAEDVDLTWADVQAQASDGATIGRPHLADALVAKGYVADRAEAFASWLSPAGPYYVRYQAPDAVDAVQLVRAAGGVPVFAHPRASARGRVVDESMIREMAGAGLAALEVHHRDHTAADREYLTALAAELGLLVTGSSDYHGTGKLNRLGEHTTSEAVFEVIAAQGAVEVLTP</sequence>
<dbReference type="PANTHER" id="PTHR42924">
    <property type="entry name" value="EXONUCLEASE"/>
    <property type="match status" value="1"/>
</dbReference>
<dbReference type="PANTHER" id="PTHR42924:SF3">
    <property type="entry name" value="POLYMERASE_HISTIDINOL PHOSPHATASE N-TERMINAL DOMAIN-CONTAINING PROTEIN"/>
    <property type="match status" value="1"/>
</dbReference>
<accession>A0A1H5CTM9</accession>
<feature type="region of interest" description="Disordered" evidence="1">
    <location>
        <begin position="1"/>
        <end position="20"/>
    </location>
</feature>
<dbReference type="AlphaFoldDB" id="A0A1H5CTM9"/>
<evidence type="ECO:0000313" key="3">
    <source>
        <dbReference type="EMBL" id="SED70009.1"/>
    </source>
</evidence>
<dbReference type="InterPro" id="IPR052018">
    <property type="entry name" value="PHP_domain"/>
</dbReference>
<dbReference type="GO" id="GO:0004534">
    <property type="term" value="F:5'-3' RNA exonuclease activity"/>
    <property type="evidence" value="ECO:0007669"/>
    <property type="project" value="TreeGrafter"/>
</dbReference>
<name>A0A1H5CTM9_9MICO</name>
<dbReference type="InterPro" id="IPR004013">
    <property type="entry name" value="PHP_dom"/>
</dbReference>
<protein>
    <recommendedName>
        <fullName evidence="2">Polymerase/histidinol phosphatase N-terminal domain-containing protein</fullName>
    </recommendedName>
</protein>
<feature type="compositionally biased region" description="Basic and acidic residues" evidence="1">
    <location>
        <begin position="1"/>
        <end position="14"/>
    </location>
</feature>
<reference evidence="4" key="1">
    <citation type="submission" date="2016-10" db="EMBL/GenBank/DDBJ databases">
        <authorList>
            <person name="Varghese N."/>
            <person name="Submissions S."/>
        </authorList>
    </citation>
    <scope>NUCLEOTIDE SEQUENCE [LARGE SCALE GENOMIC DNA]</scope>
    <source>
        <strain evidence="4">DSM 21368</strain>
    </source>
</reference>
<dbReference type="EMBL" id="FNTX01000001">
    <property type="protein sequence ID" value="SED70009.1"/>
    <property type="molecule type" value="Genomic_DNA"/>
</dbReference>
<dbReference type="Gene3D" id="3.20.20.140">
    <property type="entry name" value="Metal-dependent hydrolases"/>
    <property type="match status" value="1"/>
</dbReference>
<gene>
    <name evidence="3" type="ORF">SAMN04488554_0468</name>
</gene>
<dbReference type="SMART" id="SM00481">
    <property type="entry name" value="POLIIIAc"/>
    <property type="match status" value="1"/>
</dbReference>
<dbReference type="GO" id="GO:0035312">
    <property type="term" value="F:5'-3' DNA exonuclease activity"/>
    <property type="evidence" value="ECO:0007669"/>
    <property type="project" value="TreeGrafter"/>
</dbReference>
<dbReference type="Pfam" id="PF02811">
    <property type="entry name" value="PHP"/>
    <property type="match status" value="1"/>
</dbReference>
<evidence type="ECO:0000256" key="1">
    <source>
        <dbReference type="SAM" id="MobiDB-lite"/>
    </source>
</evidence>
<organism evidence="3 4">
    <name type="scientific">Ruania alba</name>
    <dbReference type="NCBI Taxonomy" id="648782"/>
    <lineage>
        <taxon>Bacteria</taxon>
        <taxon>Bacillati</taxon>
        <taxon>Actinomycetota</taxon>
        <taxon>Actinomycetes</taxon>
        <taxon>Micrococcales</taxon>
        <taxon>Ruaniaceae</taxon>
        <taxon>Ruania</taxon>
    </lineage>
</organism>
<feature type="domain" description="Polymerase/histidinol phosphatase N-terminal" evidence="2">
    <location>
        <begin position="6"/>
        <end position="71"/>
    </location>
</feature>
<keyword evidence="4" id="KW-1185">Reference proteome</keyword>
<dbReference type="Gene3D" id="1.10.150.650">
    <property type="match status" value="1"/>
</dbReference>
<dbReference type="InterPro" id="IPR003141">
    <property type="entry name" value="Pol/His_phosphatase_N"/>
</dbReference>